<reference evidence="1 2" key="1">
    <citation type="submission" date="2011-08" db="EMBL/GenBank/DDBJ databases">
        <title>The Genome Sequence of Selenomonas infelix ATCC 43532.</title>
        <authorList>
            <consortium name="The Broad Institute Genome Sequencing Platform"/>
            <person name="Earl A."/>
            <person name="Ward D."/>
            <person name="Feldgarden M."/>
            <person name="Gevers D."/>
            <person name="Izard J."/>
            <person name="Blanton J.M."/>
            <person name="Baranova O.V."/>
            <person name="Dewhirst F.E."/>
            <person name="Young S.K."/>
            <person name="Zeng Q."/>
            <person name="Gargeya S."/>
            <person name="Fitzgerald M."/>
            <person name="Haas B."/>
            <person name="Abouelleil A."/>
            <person name="Alvarado L."/>
            <person name="Arachchi H.M."/>
            <person name="Berlin A."/>
            <person name="Brown A."/>
            <person name="Chapman S.B."/>
            <person name="Chen Z."/>
            <person name="Dunbar C."/>
            <person name="Freedman E."/>
            <person name="Gearin G."/>
            <person name="Gellesch M."/>
            <person name="Goldberg J."/>
            <person name="Griggs A."/>
            <person name="Gujja S."/>
            <person name="Heiman D."/>
            <person name="Howarth C."/>
            <person name="Larson L."/>
            <person name="Lui A."/>
            <person name="MacDonald P.J.P."/>
            <person name="Montmayeur A."/>
            <person name="Murphy C."/>
            <person name="Neiman D."/>
            <person name="Pearson M."/>
            <person name="Priest M."/>
            <person name="Roberts A."/>
            <person name="Saif S."/>
            <person name="Shea T."/>
            <person name="Shenoy N."/>
            <person name="Sisk P."/>
            <person name="Stolte C."/>
            <person name="Sykes S."/>
            <person name="Wortman J."/>
            <person name="Nusbaum C."/>
            <person name="Birren B."/>
        </authorList>
    </citation>
    <scope>NUCLEOTIDE SEQUENCE [LARGE SCALE GENOMIC DNA]</scope>
    <source>
        <strain evidence="1 2">ATCC 43532</strain>
    </source>
</reference>
<dbReference type="RefSeq" id="WP_006691743.1">
    <property type="nucleotide sequence ID" value="NZ_JH376797.1"/>
</dbReference>
<name>G5GM11_9FIRM</name>
<organism evidence="1 2">
    <name type="scientific">Selenomonas infelix ATCC 43532</name>
    <dbReference type="NCBI Taxonomy" id="679201"/>
    <lineage>
        <taxon>Bacteria</taxon>
        <taxon>Bacillati</taxon>
        <taxon>Bacillota</taxon>
        <taxon>Negativicutes</taxon>
        <taxon>Selenomonadales</taxon>
        <taxon>Selenomonadaceae</taxon>
        <taxon>Selenomonas</taxon>
    </lineage>
</organism>
<protein>
    <submittedName>
        <fullName evidence="1">Uncharacterized protein</fullName>
    </submittedName>
</protein>
<evidence type="ECO:0000313" key="2">
    <source>
        <dbReference type="Proteomes" id="UP000004129"/>
    </source>
</evidence>
<dbReference type="STRING" id="679201.HMPREF9334_00292"/>
<sequence length="261" mass="28806">MGTKEAVETNFSDAQTLIDFLYIDKERTDSFISQIRNGTLRSVTKTIGTSEGSSLSTKGSIEVVQGTWGKRNESNEKAAEEYDPYHSQIIQLLNDLGIHPLSQLPTSCTGRLVLLQSRIKIQDIESIKSMMPIFTKNAATFGVPQTREAKSMMRIFTDILAQIPNTITLTLEIDGFSVTGTLKSGGLSIAQSDINRTYGTQIPGEWFTLGILDTADRASSSTDISSLDDAIDVMSDSLNQLFQSSVYRIIPILVFRRVQVH</sequence>
<dbReference type="Pfam" id="PF19952">
    <property type="entry name" value="DUF6414"/>
    <property type="match status" value="1"/>
</dbReference>
<dbReference type="EMBL" id="ACZM01000003">
    <property type="protein sequence ID" value="EHG22256.1"/>
    <property type="molecule type" value="Genomic_DNA"/>
</dbReference>
<accession>G5GM11</accession>
<dbReference type="OrthoDB" id="8114643at2"/>
<dbReference type="InterPro" id="IPR045633">
    <property type="entry name" value="DUF6414"/>
</dbReference>
<dbReference type="HOGENOM" id="CLU_1132061_0_0_9"/>
<comment type="caution">
    <text evidence="1">The sequence shown here is derived from an EMBL/GenBank/DDBJ whole genome shotgun (WGS) entry which is preliminary data.</text>
</comment>
<dbReference type="AlphaFoldDB" id="G5GM11"/>
<evidence type="ECO:0000313" key="1">
    <source>
        <dbReference type="EMBL" id="EHG22256.1"/>
    </source>
</evidence>
<gene>
    <name evidence="1" type="ORF">HMPREF9334_00292</name>
</gene>
<keyword evidence="2" id="KW-1185">Reference proteome</keyword>
<proteinExistence type="predicted"/>
<dbReference type="eggNOG" id="ENOG5031IVP">
    <property type="taxonomic scope" value="Bacteria"/>
</dbReference>
<dbReference type="Proteomes" id="UP000004129">
    <property type="component" value="Unassembled WGS sequence"/>
</dbReference>